<dbReference type="PROSITE" id="PS00041">
    <property type="entry name" value="HTH_ARAC_FAMILY_1"/>
    <property type="match status" value="1"/>
</dbReference>
<keyword evidence="4" id="KW-0597">Phosphoprotein</keyword>
<dbReference type="InterPro" id="IPR001789">
    <property type="entry name" value="Sig_transdc_resp-reg_receiver"/>
</dbReference>
<feature type="modified residue" description="4-aspartylphosphate" evidence="4">
    <location>
        <position position="55"/>
    </location>
</feature>
<dbReference type="InterPro" id="IPR018062">
    <property type="entry name" value="HTH_AraC-typ_CS"/>
</dbReference>
<dbReference type="SMART" id="SM00448">
    <property type="entry name" value="REC"/>
    <property type="match status" value="1"/>
</dbReference>
<dbReference type="PROSITE" id="PS01124">
    <property type="entry name" value="HTH_ARAC_FAMILY_2"/>
    <property type="match status" value="1"/>
</dbReference>
<sequence length="537" mass="61627">MVNLLVVDDEKIAVKGITVGIDWEPLSIGQIFEALDVMEAKQILTDHRIDIMISDIEMPGANGLQLQEWVRVNSPHTETIFLTGHANFEYAQQAIRLGSFDYVLKPVDHDRLQEIVKQAIEKIQEDQQQLDFHETYKMYYSHWVNELPTLVEKFWQELLNGKIPANEERLTRHFQMYDIPLQLSSTVLPILISVEQWKEELNARDEEIMEYAIRKAATEIIVVDQPGCVIQENGSTLVLLYFAEGSEPSQSELKGKCEAYISACHRYFQCSLSCYLGEKTPLLKLASKVADLFHHERNNVTRSNCVLMDNDAESWISHRPQAPTFSDWIVLLEAGKKGELVARIQETINRLQKDEVGSETVEAFYYGLLHVVYHVLHKKGLAVHDMLPPQELQDYGSATRSLNQLRNWAIRIATVSCDYMNSHLKGVSAVTAKVCQYIDEHMQEELSREELAASVYLNPAYLSRLFKKETGLSISEYSMKVRMEKAKKLLSDTNDKISFVAEQTGYSHFSFFAKMFKKYTGLSPQEYRKNFNGTMDT</sequence>
<dbReference type="SUPFAM" id="SSF46689">
    <property type="entry name" value="Homeodomain-like"/>
    <property type="match status" value="2"/>
</dbReference>
<dbReference type="SUPFAM" id="SSF52172">
    <property type="entry name" value="CheY-like"/>
    <property type="match status" value="1"/>
</dbReference>
<dbReference type="PANTHER" id="PTHR43280">
    <property type="entry name" value="ARAC-FAMILY TRANSCRIPTIONAL REGULATOR"/>
    <property type="match status" value="1"/>
</dbReference>
<evidence type="ECO:0000313" key="7">
    <source>
        <dbReference type="EMBL" id="WNR45505.1"/>
    </source>
</evidence>
<dbReference type="GO" id="GO:0043565">
    <property type="term" value="F:sequence-specific DNA binding"/>
    <property type="evidence" value="ECO:0007669"/>
    <property type="project" value="InterPro"/>
</dbReference>
<dbReference type="Pfam" id="PF12833">
    <property type="entry name" value="HTH_18"/>
    <property type="match status" value="1"/>
</dbReference>
<dbReference type="InterPro" id="IPR011006">
    <property type="entry name" value="CheY-like_superfamily"/>
</dbReference>
<dbReference type="PRINTS" id="PR00032">
    <property type="entry name" value="HTHARAC"/>
</dbReference>
<evidence type="ECO:0000259" key="6">
    <source>
        <dbReference type="PROSITE" id="PS50110"/>
    </source>
</evidence>
<keyword evidence="8" id="KW-1185">Reference proteome</keyword>
<dbReference type="GO" id="GO:0000160">
    <property type="term" value="P:phosphorelay signal transduction system"/>
    <property type="evidence" value="ECO:0007669"/>
    <property type="project" value="InterPro"/>
</dbReference>
<keyword evidence="2" id="KW-0238">DNA-binding</keyword>
<dbReference type="KEGG" id="proo:MJB10_05200"/>
<dbReference type="Proteomes" id="UP001304650">
    <property type="component" value="Chromosome"/>
</dbReference>
<proteinExistence type="predicted"/>
<dbReference type="GO" id="GO:0003700">
    <property type="term" value="F:DNA-binding transcription factor activity"/>
    <property type="evidence" value="ECO:0007669"/>
    <property type="project" value="InterPro"/>
</dbReference>
<evidence type="ECO:0000256" key="2">
    <source>
        <dbReference type="ARBA" id="ARBA00023125"/>
    </source>
</evidence>
<protein>
    <submittedName>
        <fullName evidence="7">Response regulator</fullName>
    </submittedName>
</protein>
<dbReference type="InterPro" id="IPR009057">
    <property type="entry name" value="Homeodomain-like_sf"/>
</dbReference>
<evidence type="ECO:0000256" key="3">
    <source>
        <dbReference type="ARBA" id="ARBA00023163"/>
    </source>
</evidence>
<keyword evidence="3" id="KW-0804">Transcription</keyword>
<keyword evidence="1" id="KW-0805">Transcription regulation</keyword>
<evidence type="ECO:0000313" key="8">
    <source>
        <dbReference type="Proteomes" id="UP001304650"/>
    </source>
</evidence>
<feature type="domain" description="Response regulatory" evidence="6">
    <location>
        <begin position="3"/>
        <end position="120"/>
    </location>
</feature>
<dbReference type="CDD" id="cd17536">
    <property type="entry name" value="REC_YesN-like"/>
    <property type="match status" value="1"/>
</dbReference>
<gene>
    <name evidence="7" type="ORF">MJB10_05200</name>
</gene>
<feature type="domain" description="HTH araC/xylS-type" evidence="5">
    <location>
        <begin position="432"/>
        <end position="530"/>
    </location>
</feature>
<dbReference type="AlphaFoldDB" id="A0AA96LVN8"/>
<dbReference type="InterPro" id="IPR018060">
    <property type="entry name" value="HTH_AraC"/>
</dbReference>
<dbReference type="Gene3D" id="1.10.10.60">
    <property type="entry name" value="Homeodomain-like"/>
    <property type="match status" value="2"/>
</dbReference>
<evidence type="ECO:0000256" key="4">
    <source>
        <dbReference type="PROSITE-ProRule" id="PRU00169"/>
    </source>
</evidence>
<dbReference type="Pfam" id="PF00072">
    <property type="entry name" value="Response_reg"/>
    <property type="match status" value="1"/>
</dbReference>
<evidence type="ECO:0000259" key="5">
    <source>
        <dbReference type="PROSITE" id="PS01124"/>
    </source>
</evidence>
<dbReference type="SMART" id="SM00342">
    <property type="entry name" value="HTH_ARAC"/>
    <property type="match status" value="1"/>
</dbReference>
<evidence type="ECO:0000256" key="1">
    <source>
        <dbReference type="ARBA" id="ARBA00023015"/>
    </source>
</evidence>
<dbReference type="PANTHER" id="PTHR43280:SF28">
    <property type="entry name" value="HTH-TYPE TRANSCRIPTIONAL ACTIVATOR RHAS"/>
    <property type="match status" value="1"/>
</dbReference>
<dbReference type="InterPro" id="IPR020449">
    <property type="entry name" value="Tscrpt_reg_AraC-type_HTH"/>
</dbReference>
<dbReference type="PROSITE" id="PS50110">
    <property type="entry name" value="RESPONSE_REGULATORY"/>
    <property type="match status" value="1"/>
</dbReference>
<dbReference type="EMBL" id="CP130319">
    <property type="protein sequence ID" value="WNR45505.1"/>
    <property type="molecule type" value="Genomic_DNA"/>
</dbReference>
<accession>A0AA96LVN8</accession>
<organism evidence="7 8">
    <name type="scientific">Paenibacillus roseopurpureus</name>
    <dbReference type="NCBI Taxonomy" id="2918901"/>
    <lineage>
        <taxon>Bacteria</taxon>
        <taxon>Bacillati</taxon>
        <taxon>Bacillota</taxon>
        <taxon>Bacilli</taxon>
        <taxon>Bacillales</taxon>
        <taxon>Paenibacillaceae</taxon>
        <taxon>Paenibacillus</taxon>
    </lineage>
</organism>
<name>A0AA96LVN8_9BACL</name>
<reference evidence="7" key="1">
    <citation type="submission" date="2022-02" db="EMBL/GenBank/DDBJ databases">
        <title>Paenibacillus sp. MBLB1832 Whole Genome Shotgun Sequencing.</title>
        <authorList>
            <person name="Hwang C.Y."/>
            <person name="Cho E.-S."/>
            <person name="Seo M.-J."/>
        </authorList>
    </citation>
    <scope>NUCLEOTIDE SEQUENCE</scope>
    <source>
        <strain evidence="7">MBLB1832</strain>
    </source>
</reference>
<dbReference type="Gene3D" id="3.40.50.2300">
    <property type="match status" value="1"/>
</dbReference>
<dbReference type="RefSeq" id="WP_314802309.1">
    <property type="nucleotide sequence ID" value="NZ_CP130319.1"/>
</dbReference>